<gene>
    <name evidence="1" type="ORF">S06H3_44538</name>
</gene>
<protein>
    <submittedName>
        <fullName evidence="1">Uncharacterized protein</fullName>
    </submittedName>
</protein>
<reference evidence="1" key="1">
    <citation type="journal article" date="2014" name="Front. Microbiol.">
        <title>High frequency of phylogenetically diverse reductive dehalogenase-homologous genes in deep subseafloor sedimentary metagenomes.</title>
        <authorList>
            <person name="Kawai M."/>
            <person name="Futagami T."/>
            <person name="Toyoda A."/>
            <person name="Takaki Y."/>
            <person name="Nishi S."/>
            <person name="Hori S."/>
            <person name="Arai W."/>
            <person name="Tsubouchi T."/>
            <person name="Morono Y."/>
            <person name="Uchiyama I."/>
            <person name="Ito T."/>
            <person name="Fujiyama A."/>
            <person name="Inagaki F."/>
            <person name="Takami H."/>
        </authorList>
    </citation>
    <scope>NUCLEOTIDE SEQUENCE</scope>
    <source>
        <strain evidence="1">Expedition CK06-06</strain>
    </source>
</reference>
<proteinExistence type="predicted"/>
<dbReference type="EMBL" id="BARV01027710">
    <property type="protein sequence ID" value="GAI40374.1"/>
    <property type="molecule type" value="Genomic_DNA"/>
</dbReference>
<feature type="non-terminal residue" evidence="1">
    <location>
        <position position="33"/>
    </location>
</feature>
<sequence>MVVVWFIGWAGKPLLATNITGGGKEEKSPSKME</sequence>
<evidence type="ECO:0000313" key="1">
    <source>
        <dbReference type="EMBL" id="GAI40374.1"/>
    </source>
</evidence>
<dbReference type="AlphaFoldDB" id="X1QAS0"/>
<name>X1QAS0_9ZZZZ</name>
<organism evidence="1">
    <name type="scientific">marine sediment metagenome</name>
    <dbReference type="NCBI Taxonomy" id="412755"/>
    <lineage>
        <taxon>unclassified sequences</taxon>
        <taxon>metagenomes</taxon>
        <taxon>ecological metagenomes</taxon>
    </lineage>
</organism>
<accession>X1QAS0</accession>
<comment type="caution">
    <text evidence="1">The sequence shown here is derived from an EMBL/GenBank/DDBJ whole genome shotgun (WGS) entry which is preliminary data.</text>
</comment>